<keyword evidence="1" id="KW-0472">Membrane</keyword>
<dbReference type="InterPro" id="IPR050469">
    <property type="entry name" value="Diguanylate_Cyclase"/>
</dbReference>
<dbReference type="GO" id="GO:0043709">
    <property type="term" value="P:cell adhesion involved in single-species biofilm formation"/>
    <property type="evidence" value="ECO:0007669"/>
    <property type="project" value="TreeGrafter"/>
</dbReference>
<dbReference type="CDD" id="cd01949">
    <property type="entry name" value="GGDEF"/>
    <property type="match status" value="1"/>
</dbReference>
<dbReference type="Gene3D" id="3.30.70.270">
    <property type="match status" value="1"/>
</dbReference>
<feature type="transmembrane region" description="Helical" evidence="1">
    <location>
        <begin position="15"/>
        <end position="34"/>
    </location>
</feature>
<feature type="domain" description="GGDEF" evidence="2">
    <location>
        <begin position="420"/>
        <end position="552"/>
    </location>
</feature>
<dbReference type="GO" id="GO:0005886">
    <property type="term" value="C:plasma membrane"/>
    <property type="evidence" value="ECO:0007669"/>
    <property type="project" value="TreeGrafter"/>
</dbReference>
<dbReference type="EMBL" id="FMYI01000001">
    <property type="protein sequence ID" value="SDB83751.1"/>
    <property type="molecule type" value="Genomic_DNA"/>
</dbReference>
<organism evidence="3 4">
    <name type="scientific">Pelagirhabdus alkalitolerans</name>
    <dbReference type="NCBI Taxonomy" id="1612202"/>
    <lineage>
        <taxon>Bacteria</taxon>
        <taxon>Bacillati</taxon>
        <taxon>Bacillota</taxon>
        <taxon>Bacilli</taxon>
        <taxon>Bacillales</taxon>
        <taxon>Bacillaceae</taxon>
        <taxon>Pelagirhabdus</taxon>
    </lineage>
</organism>
<dbReference type="InterPro" id="IPR029787">
    <property type="entry name" value="Nucleotide_cyclase"/>
</dbReference>
<dbReference type="GO" id="GO:1902201">
    <property type="term" value="P:negative regulation of bacterial-type flagellum-dependent cell motility"/>
    <property type="evidence" value="ECO:0007669"/>
    <property type="project" value="TreeGrafter"/>
</dbReference>
<name>A0A1G6GP29_9BACI</name>
<accession>A0A1G6GP29</accession>
<dbReference type="SUPFAM" id="SSF55073">
    <property type="entry name" value="Nucleotide cyclase"/>
    <property type="match status" value="1"/>
</dbReference>
<dbReference type="Pfam" id="PF00990">
    <property type="entry name" value="GGDEF"/>
    <property type="match status" value="1"/>
</dbReference>
<dbReference type="NCBIfam" id="TIGR00254">
    <property type="entry name" value="GGDEF"/>
    <property type="match status" value="1"/>
</dbReference>
<proteinExistence type="predicted"/>
<protein>
    <submittedName>
        <fullName evidence="3">Diguanylate cyclase (GGDEF) domain-containing protein</fullName>
    </submittedName>
</protein>
<feature type="transmembrane region" description="Helical" evidence="1">
    <location>
        <begin position="356"/>
        <end position="377"/>
    </location>
</feature>
<dbReference type="InterPro" id="IPR043128">
    <property type="entry name" value="Rev_trsase/Diguanyl_cyclase"/>
</dbReference>
<dbReference type="InterPro" id="IPR000160">
    <property type="entry name" value="GGDEF_dom"/>
</dbReference>
<dbReference type="Proteomes" id="UP000242949">
    <property type="component" value="Unassembled WGS sequence"/>
</dbReference>
<reference evidence="4" key="1">
    <citation type="submission" date="2016-09" db="EMBL/GenBank/DDBJ databases">
        <authorList>
            <person name="Varghese N."/>
            <person name="Submissions S."/>
        </authorList>
    </citation>
    <scope>NUCLEOTIDE SEQUENCE [LARGE SCALE GENOMIC DNA]</scope>
    <source>
        <strain evidence="4">S5</strain>
    </source>
</reference>
<dbReference type="STRING" id="1612202.SAMN05421734_101345"/>
<keyword evidence="1" id="KW-0812">Transmembrane</keyword>
<dbReference type="RefSeq" id="WP_090792319.1">
    <property type="nucleotide sequence ID" value="NZ_FMYI01000001.1"/>
</dbReference>
<dbReference type="OrthoDB" id="9759607at2"/>
<feature type="transmembrane region" description="Helical" evidence="1">
    <location>
        <begin position="268"/>
        <end position="287"/>
    </location>
</feature>
<dbReference type="PANTHER" id="PTHR45138:SF9">
    <property type="entry name" value="DIGUANYLATE CYCLASE DGCM-RELATED"/>
    <property type="match status" value="1"/>
</dbReference>
<feature type="transmembrane region" description="Helical" evidence="1">
    <location>
        <begin position="209"/>
        <end position="226"/>
    </location>
</feature>
<evidence type="ECO:0000313" key="3">
    <source>
        <dbReference type="EMBL" id="SDB83751.1"/>
    </source>
</evidence>
<evidence type="ECO:0000313" key="4">
    <source>
        <dbReference type="Proteomes" id="UP000242949"/>
    </source>
</evidence>
<sequence>MRHETSKSTNRKHKAVYLGIYLAIISGILLLNLYTSQVDFLTEDNTVFIESSSFDPDFSTYELSSGDENLFHYEVSLSKEDFSHLDGEIYRIVLNGVHSNAIRVHFNDQLIIDEGDMEDGFSMLRAGIVHGILDQDWIEDTNTIHITSYASFRTGILNPITISENTPGNRNIGLLRLFNERLVTLGIGLVFMSGLFSLFIYFLNRKDNVFLLWLSLGTLFTGVYLWDYLPIQHLHVDYIFIKKTLLLSLSIGLLFYGLTLYSILKKKYILILPVMQLGYYLFIFFISTNMIDFRSYYDYYFLSIIVIVFSLLLITFHHCKKNNTLFVMLLHFSTIFTLGLLLVFRGFRVGYYSLSTPIFIIVVIGFLPLIITYVLFLEKDIKLLQEKELRQEAMQQAMTDGLTGVYNNTYLKKQLGQLNDASVIAIVDLDNMKPINDTYGHLAGDYVLCYLTDTIKQYIRDRDVLCRYGGDEFVILFKDCSLKEARRIANNIRNHFHQHSISYNGHKLTTSTSIGMCEITNDVDSKSILDCADQELYKAKRKGKNQLFWNDDPIKTI</sequence>
<feature type="transmembrane region" description="Helical" evidence="1">
    <location>
        <begin position="299"/>
        <end position="317"/>
    </location>
</feature>
<feature type="transmembrane region" description="Helical" evidence="1">
    <location>
        <begin position="324"/>
        <end position="344"/>
    </location>
</feature>
<keyword evidence="4" id="KW-1185">Reference proteome</keyword>
<dbReference type="GO" id="GO:0052621">
    <property type="term" value="F:diguanylate cyclase activity"/>
    <property type="evidence" value="ECO:0007669"/>
    <property type="project" value="TreeGrafter"/>
</dbReference>
<dbReference type="FunFam" id="3.30.70.270:FF:000001">
    <property type="entry name" value="Diguanylate cyclase domain protein"/>
    <property type="match status" value="1"/>
</dbReference>
<dbReference type="AlphaFoldDB" id="A0A1G6GP29"/>
<evidence type="ECO:0000259" key="2">
    <source>
        <dbReference type="PROSITE" id="PS50887"/>
    </source>
</evidence>
<dbReference type="PROSITE" id="PS50887">
    <property type="entry name" value="GGDEF"/>
    <property type="match status" value="1"/>
</dbReference>
<dbReference type="PANTHER" id="PTHR45138">
    <property type="entry name" value="REGULATORY COMPONENTS OF SENSORY TRANSDUCTION SYSTEM"/>
    <property type="match status" value="1"/>
</dbReference>
<dbReference type="SMART" id="SM00267">
    <property type="entry name" value="GGDEF"/>
    <property type="match status" value="1"/>
</dbReference>
<feature type="transmembrane region" description="Helical" evidence="1">
    <location>
        <begin position="238"/>
        <end position="261"/>
    </location>
</feature>
<feature type="transmembrane region" description="Helical" evidence="1">
    <location>
        <begin position="182"/>
        <end position="202"/>
    </location>
</feature>
<gene>
    <name evidence="3" type="ORF">SAMN05421734_101345</name>
</gene>
<evidence type="ECO:0000256" key="1">
    <source>
        <dbReference type="SAM" id="Phobius"/>
    </source>
</evidence>
<keyword evidence="1" id="KW-1133">Transmembrane helix</keyword>